<evidence type="ECO:0000313" key="3">
    <source>
        <dbReference type="Proteomes" id="UP001527925"/>
    </source>
</evidence>
<sequence length="235" mass="23880">MSRRRGDIGHRRLLVMAALVFVSDNPAAWTAAGFAVTETAYGPAAVFANGAVVLGAAGPPRMVLGSDASKLEAPQHPNGAGRLSRIGVHVRSGVDVAAAAAELSALHGLAPVAAAPGVVSVGSRSMTFLRHPESNTIVELLSGRAGDVPGGVSTALWGLIITMADMPRALSIATNAGLLAAPARPLKQDVSRPDRASDPKFIATLRAEDMFALKLALVGKMTGPAGTRGGLGSKL</sequence>
<gene>
    <name evidence="2" type="ORF">HK105_204356</name>
</gene>
<dbReference type="SUPFAM" id="SSF54593">
    <property type="entry name" value="Glyoxalase/Bleomycin resistance protein/Dihydroxybiphenyl dioxygenase"/>
    <property type="match status" value="1"/>
</dbReference>
<keyword evidence="1" id="KW-0732">Signal</keyword>
<comment type="caution">
    <text evidence="2">The sequence shown here is derived from an EMBL/GenBank/DDBJ whole genome shotgun (WGS) entry which is preliminary data.</text>
</comment>
<feature type="signal peptide" evidence="1">
    <location>
        <begin position="1"/>
        <end position="30"/>
    </location>
</feature>
<protein>
    <submittedName>
        <fullName evidence="2">Uncharacterized protein</fullName>
    </submittedName>
</protein>
<name>A0ABR4N8S5_9FUNG</name>
<evidence type="ECO:0000313" key="2">
    <source>
        <dbReference type="EMBL" id="KAL2915933.1"/>
    </source>
</evidence>
<organism evidence="2 3">
    <name type="scientific">Polyrhizophydium stewartii</name>
    <dbReference type="NCBI Taxonomy" id="2732419"/>
    <lineage>
        <taxon>Eukaryota</taxon>
        <taxon>Fungi</taxon>
        <taxon>Fungi incertae sedis</taxon>
        <taxon>Chytridiomycota</taxon>
        <taxon>Chytridiomycota incertae sedis</taxon>
        <taxon>Chytridiomycetes</taxon>
        <taxon>Rhizophydiales</taxon>
        <taxon>Rhizophydiales incertae sedis</taxon>
        <taxon>Polyrhizophydium</taxon>
    </lineage>
</organism>
<reference evidence="2 3" key="1">
    <citation type="submission" date="2023-09" db="EMBL/GenBank/DDBJ databases">
        <title>Pangenome analysis of Batrachochytrium dendrobatidis and related Chytrids.</title>
        <authorList>
            <person name="Yacoub M.N."/>
            <person name="Stajich J.E."/>
            <person name="James T.Y."/>
        </authorList>
    </citation>
    <scope>NUCLEOTIDE SEQUENCE [LARGE SCALE GENOMIC DNA]</scope>
    <source>
        <strain evidence="2 3">JEL0888</strain>
    </source>
</reference>
<dbReference type="InterPro" id="IPR029068">
    <property type="entry name" value="Glyas_Bleomycin-R_OHBP_Dase"/>
</dbReference>
<feature type="chain" id="PRO_5047286961" evidence="1">
    <location>
        <begin position="31"/>
        <end position="235"/>
    </location>
</feature>
<accession>A0ABR4N8S5</accession>
<dbReference type="Proteomes" id="UP001527925">
    <property type="component" value="Unassembled WGS sequence"/>
</dbReference>
<keyword evidence="3" id="KW-1185">Reference proteome</keyword>
<evidence type="ECO:0000256" key="1">
    <source>
        <dbReference type="SAM" id="SignalP"/>
    </source>
</evidence>
<proteinExistence type="predicted"/>
<dbReference type="EMBL" id="JADGIZ020000019">
    <property type="protein sequence ID" value="KAL2915933.1"/>
    <property type="molecule type" value="Genomic_DNA"/>
</dbReference>